<reference evidence="2 3" key="1">
    <citation type="submission" date="2010-10" db="EMBL/GenBank/DDBJ databases">
        <authorList>
            <person name="Chen C."/>
            <person name="Kittichotirat W."/>
            <person name="Asikainen S."/>
            <person name="Bumgarner R."/>
        </authorList>
    </citation>
    <scope>NUCLEOTIDE SEQUENCE [LARGE SCALE GENOMIC DNA]</scope>
    <source>
        <strain evidence="2 3">SC1083</strain>
    </source>
</reference>
<organism evidence="2 3">
    <name type="scientific">Aggregatibacter actinomycetemcomitans serotype e str. SC1083</name>
    <dbReference type="NCBI Taxonomy" id="907488"/>
    <lineage>
        <taxon>Bacteria</taxon>
        <taxon>Pseudomonadati</taxon>
        <taxon>Pseudomonadota</taxon>
        <taxon>Gammaproteobacteria</taxon>
        <taxon>Pasteurellales</taxon>
        <taxon>Pasteurellaceae</taxon>
        <taxon>Aggregatibacter</taxon>
    </lineage>
</organism>
<keyword evidence="1" id="KW-1133">Transmembrane helix</keyword>
<dbReference type="EMBL" id="AEJM01000054">
    <property type="protein sequence ID" value="EGY32299.1"/>
    <property type="molecule type" value="Genomic_DNA"/>
</dbReference>
<protein>
    <submittedName>
        <fullName evidence="2">Uncharacterized protein</fullName>
    </submittedName>
</protein>
<gene>
    <name evidence="2" type="ORF">SC1083_2211</name>
</gene>
<keyword evidence="1" id="KW-0812">Transmembrane</keyword>
<sequence length="51" mass="5974">MTKLFGRPFIRQYFVLYQDAVFSTLQLRYALAFFSMGLITPLCLTCAIYLK</sequence>
<dbReference type="AlphaFoldDB" id="G4ABH6"/>
<keyword evidence="1" id="KW-0472">Membrane</keyword>
<accession>G4ABH6</accession>
<evidence type="ECO:0000256" key="1">
    <source>
        <dbReference type="SAM" id="Phobius"/>
    </source>
</evidence>
<comment type="caution">
    <text evidence="2">The sequence shown here is derived from an EMBL/GenBank/DDBJ whole genome shotgun (WGS) entry which is preliminary data.</text>
</comment>
<evidence type="ECO:0000313" key="3">
    <source>
        <dbReference type="Proteomes" id="UP000005508"/>
    </source>
</evidence>
<proteinExistence type="predicted"/>
<feature type="transmembrane region" description="Helical" evidence="1">
    <location>
        <begin position="29"/>
        <end position="50"/>
    </location>
</feature>
<dbReference type="Proteomes" id="UP000005508">
    <property type="component" value="Unassembled WGS sequence"/>
</dbReference>
<name>G4ABH6_AGGAC</name>
<evidence type="ECO:0000313" key="2">
    <source>
        <dbReference type="EMBL" id="EGY32299.1"/>
    </source>
</evidence>